<protein>
    <submittedName>
        <fullName evidence="1">Uncharacterized protein</fullName>
    </submittedName>
</protein>
<gene>
    <name evidence="1" type="ORF">KSP39_PZI004012</name>
</gene>
<keyword evidence="2" id="KW-1185">Reference proteome</keyword>
<accession>A0AAP0BXC9</accession>
<organism evidence="1 2">
    <name type="scientific">Platanthera zijinensis</name>
    <dbReference type="NCBI Taxonomy" id="2320716"/>
    <lineage>
        <taxon>Eukaryota</taxon>
        <taxon>Viridiplantae</taxon>
        <taxon>Streptophyta</taxon>
        <taxon>Embryophyta</taxon>
        <taxon>Tracheophyta</taxon>
        <taxon>Spermatophyta</taxon>
        <taxon>Magnoliopsida</taxon>
        <taxon>Liliopsida</taxon>
        <taxon>Asparagales</taxon>
        <taxon>Orchidaceae</taxon>
        <taxon>Orchidoideae</taxon>
        <taxon>Orchideae</taxon>
        <taxon>Orchidinae</taxon>
        <taxon>Platanthera</taxon>
    </lineage>
</organism>
<dbReference type="AlphaFoldDB" id="A0AAP0BXC9"/>
<proteinExistence type="predicted"/>
<reference evidence="1 2" key="1">
    <citation type="journal article" date="2022" name="Nat. Plants">
        <title>Genomes of leafy and leafless Platanthera orchids illuminate the evolution of mycoheterotrophy.</title>
        <authorList>
            <person name="Li M.H."/>
            <person name="Liu K.W."/>
            <person name="Li Z."/>
            <person name="Lu H.C."/>
            <person name="Ye Q.L."/>
            <person name="Zhang D."/>
            <person name="Wang J.Y."/>
            <person name="Li Y.F."/>
            <person name="Zhong Z.M."/>
            <person name="Liu X."/>
            <person name="Yu X."/>
            <person name="Liu D.K."/>
            <person name="Tu X.D."/>
            <person name="Liu B."/>
            <person name="Hao Y."/>
            <person name="Liao X.Y."/>
            <person name="Jiang Y.T."/>
            <person name="Sun W.H."/>
            <person name="Chen J."/>
            <person name="Chen Y.Q."/>
            <person name="Ai Y."/>
            <person name="Zhai J.W."/>
            <person name="Wu S.S."/>
            <person name="Zhou Z."/>
            <person name="Hsiao Y.Y."/>
            <person name="Wu W.L."/>
            <person name="Chen Y.Y."/>
            <person name="Lin Y.F."/>
            <person name="Hsu J.L."/>
            <person name="Li C.Y."/>
            <person name="Wang Z.W."/>
            <person name="Zhao X."/>
            <person name="Zhong W.Y."/>
            <person name="Ma X.K."/>
            <person name="Ma L."/>
            <person name="Huang J."/>
            <person name="Chen G.Z."/>
            <person name="Huang M.Z."/>
            <person name="Huang L."/>
            <person name="Peng D.H."/>
            <person name="Luo Y.B."/>
            <person name="Zou S.Q."/>
            <person name="Chen S.P."/>
            <person name="Lan S."/>
            <person name="Tsai W.C."/>
            <person name="Van de Peer Y."/>
            <person name="Liu Z.J."/>
        </authorList>
    </citation>
    <scope>NUCLEOTIDE SEQUENCE [LARGE SCALE GENOMIC DNA]</scope>
    <source>
        <strain evidence="1">Lor287</strain>
    </source>
</reference>
<evidence type="ECO:0000313" key="1">
    <source>
        <dbReference type="EMBL" id="KAK8951709.1"/>
    </source>
</evidence>
<name>A0AAP0BXC9_9ASPA</name>
<sequence>MVKRFNRWNIEILLATVIANNRLCSPHNLTPASLANDAHLRDSVRSSPFTSSRVPASLVALHISQILNQNSTLMDKIVEELVMKRSLTKHEFFHLVEENGKLEPSHRIVPGVVGQRERGAATTVGNFLADVLAVVEVPRGTLQQKAADSG</sequence>
<evidence type="ECO:0000313" key="2">
    <source>
        <dbReference type="Proteomes" id="UP001418222"/>
    </source>
</evidence>
<comment type="caution">
    <text evidence="1">The sequence shown here is derived from an EMBL/GenBank/DDBJ whole genome shotgun (WGS) entry which is preliminary data.</text>
</comment>
<dbReference type="Proteomes" id="UP001418222">
    <property type="component" value="Unassembled WGS sequence"/>
</dbReference>
<dbReference type="EMBL" id="JBBWWQ010000003">
    <property type="protein sequence ID" value="KAK8951709.1"/>
    <property type="molecule type" value="Genomic_DNA"/>
</dbReference>